<feature type="transmembrane region" description="Helical" evidence="1">
    <location>
        <begin position="25"/>
        <end position="44"/>
    </location>
</feature>
<dbReference type="AlphaFoldDB" id="A0A9N8DIQ0"/>
<gene>
    <name evidence="2" type="ORF">SEMRO_107_G053770.1</name>
</gene>
<accession>A0A9N8DIQ0</accession>
<name>A0A9N8DIQ0_9STRA</name>
<evidence type="ECO:0000313" key="2">
    <source>
        <dbReference type="EMBL" id="CAB9501376.1"/>
    </source>
</evidence>
<evidence type="ECO:0000256" key="1">
    <source>
        <dbReference type="SAM" id="Phobius"/>
    </source>
</evidence>
<evidence type="ECO:0000313" key="3">
    <source>
        <dbReference type="Proteomes" id="UP001153069"/>
    </source>
</evidence>
<dbReference type="Proteomes" id="UP001153069">
    <property type="component" value="Unassembled WGS sequence"/>
</dbReference>
<organism evidence="2 3">
    <name type="scientific">Seminavis robusta</name>
    <dbReference type="NCBI Taxonomy" id="568900"/>
    <lineage>
        <taxon>Eukaryota</taxon>
        <taxon>Sar</taxon>
        <taxon>Stramenopiles</taxon>
        <taxon>Ochrophyta</taxon>
        <taxon>Bacillariophyta</taxon>
        <taxon>Bacillariophyceae</taxon>
        <taxon>Bacillariophycidae</taxon>
        <taxon>Naviculales</taxon>
        <taxon>Naviculaceae</taxon>
        <taxon>Seminavis</taxon>
    </lineage>
</organism>
<protein>
    <submittedName>
        <fullName evidence="2">Uncharacterized protein</fullName>
    </submittedName>
</protein>
<dbReference type="EMBL" id="CAICTM010000106">
    <property type="protein sequence ID" value="CAB9501376.1"/>
    <property type="molecule type" value="Genomic_DNA"/>
</dbReference>
<comment type="caution">
    <text evidence="2">The sequence shown here is derived from an EMBL/GenBank/DDBJ whole genome shotgun (WGS) entry which is preliminary data.</text>
</comment>
<keyword evidence="1" id="KW-1133">Transmembrane helix</keyword>
<keyword evidence="1" id="KW-0472">Membrane</keyword>
<reference evidence="2" key="1">
    <citation type="submission" date="2020-06" db="EMBL/GenBank/DDBJ databases">
        <authorList>
            <consortium name="Plant Systems Biology data submission"/>
        </authorList>
    </citation>
    <scope>NUCLEOTIDE SEQUENCE</scope>
    <source>
        <strain evidence="2">D6</strain>
    </source>
</reference>
<keyword evidence="3" id="KW-1185">Reference proteome</keyword>
<proteinExistence type="predicted"/>
<keyword evidence="1" id="KW-0812">Transmembrane</keyword>
<sequence>MAPATQENATANGGRKRRSNGLLQWKIVMFSALVNVTYQAWYLVGSVSLPVDMDMDESQPLPSEHYTDKNWNQIENIQRTSTQDNVEDTKAVFDNQEPTKLDVDPSGLFPFEMPRESSTPIFYHIDMPSNEDDDGAHSKRIVLKQLDQIQRASTRQQIKHQQTLSIYFTTIGSVTDYLNADLIIQWCHERSLVCHHMERHSVTQDVTLQRVHDYCRAVNSGKTSFSKKGGPTTNAARIMARMKEQWSETKRRRVVYMSNKGHDDHDSLFHEKWRHTMTDAVTSDHCLHPDLYGASDCNLCGMFFVAEHGFSGMVGNFWTTSCDYIAELLPVRDFASNHRSFEQHTYQPDIGRMAANEFWAGSHPDVKPCDFSNCLSKKERKHNKSTEAIMMWIRENSSSGSRKLVDSRIYWWVPRAAV</sequence>